<dbReference type="AlphaFoldDB" id="A0AAE0KWA2"/>
<dbReference type="InterPro" id="IPR051801">
    <property type="entry name" value="GH28_Enzymes"/>
</dbReference>
<dbReference type="PANTHER" id="PTHR31339:SF9">
    <property type="entry name" value="PLASMIN AND FIBRONECTIN-BINDING PROTEIN A"/>
    <property type="match status" value="1"/>
</dbReference>
<dbReference type="InterPro" id="IPR006626">
    <property type="entry name" value="PbH1"/>
</dbReference>
<comment type="similarity">
    <text evidence="1 4">Belongs to the glycosyl hydrolase 28 family.</text>
</comment>
<evidence type="ECO:0000313" key="6">
    <source>
        <dbReference type="EMBL" id="KAK3263102.1"/>
    </source>
</evidence>
<keyword evidence="7" id="KW-1185">Reference proteome</keyword>
<keyword evidence="2 4" id="KW-0378">Hydrolase</keyword>
<keyword evidence="3 4" id="KW-0326">Glycosidase</keyword>
<dbReference type="InterPro" id="IPR000743">
    <property type="entry name" value="Glyco_hydro_28"/>
</dbReference>
<proteinExistence type="inferred from homology"/>
<evidence type="ECO:0000256" key="1">
    <source>
        <dbReference type="ARBA" id="ARBA00008834"/>
    </source>
</evidence>
<dbReference type="Pfam" id="PF00295">
    <property type="entry name" value="Glyco_hydro_28"/>
    <property type="match status" value="1"/>
</dbReference>
<dbReference type="Gene3D" id="2.160.20.10">
    <property type="entry name" value="Single-stranded right-handed beta-helix, Pectin lyase-like"/>
    <property type="match status" value="1"/>
</dbReference>
<dbReference type="PANTHER" id="PTHR31339">
    <property type="entry name" value="PECTIN LYASE-RELATED"/>
    <property type="match status" value="1"/>
</dbReference>
<evidence type="ECO:0000256" key="5">
    <source>
        <dbReference type="SAM" id="MobiDB-lite"/>
    </source>
</evidence>
<name>A0AAE0KWA2_9CHLO</name>
<dbReference type="EMBL" id="LGRX02015714">
    <property type="protein sequence ID" value="KAK3263102.1"/>
    <property type="molecule type" value="Genomic_DNA"/>
</dbReference>
<evidence type="ECO:0000313" key="7">
    <source>
        <dbReference type="Proteomes" id="UP001190700"/>
    </source>
</evidence>
<protein>
    <recommendedName>
        <fullName evidence="8">Polygalacturonase</fullName>
    </recommendedName>
</protein>
<comment type="caution">
    <text evidence="6">The sequence shown here is derived from an EMBL/GenBank/DDBJ whole genome shotgun (WGS) entry which is preliminary data.</text>
</comment>
<dbReference type="GO" id="GO:0005975">
    <property type="term" value="P:carbohydrate metabolic process"/>
    <property type="evidence" value="ECO:0007669"/>
    <property type="project" value="InterPro"/>
</dbReference>
<evidence type="ECO:0000256" key="3">
    <source>
        <dbReference type="ARBA" id="ARBA00023295"/>
    </source>
</evidence>
<organism evidence="6 7">
    <name type="scientific">Cymbomonas tetramitiformis</name>
    <dbReference type="NCBI Taxonomy" id="36881"/>
    <lineage>
        <taxon>Eukaryota</taxon>
        <taxon>Viridiplantae</taxon>
        <taxon>Chlorophyta</taxon>
        <taxon>Pyramimonadophyceae</taxon>
        <taxon>Pyramimonadales</taxon>
        <taxon>Pyramimonadaceae</taxon>
        <taxon>Cymbomonas</taxon>
    </lineage>
</organism>
<accession>A0AAE0KWA2</accession>
<feature type="region of interest" description="Disordered" evidence="5">
    <location>
        <begin position="1"/>
        <end position="23"/>
    </location>
</feature>
<dbReference type="InterPro" id="IPR011050">
    <property type="entry name" value="Pectin_lyase_fold/virulence"/>
</dbReference>
<gene>
    <name evidence="6" type="ORF">CYMTET_28075</name>
</gene>
<evidence type="ECO:0000256" key="2">
    <source>
        <dbReference type="ARBA" id="ARBA00022801"/>
    </source>
</evidence>
<dbReference type="Proteomes" id="UP001190700">
    <property type="component" value="Unassembled WGS sequence"/>
</dbReference>
<dbReference type="GO" id="GO:0004650">
    <property type="term" value="F:polygalacturonase activity"/>
    <property type="evidence" value="ECO:0007669"/>
    <property type="project" value="InterPro"/>
</dbReference>
<dbReference type="SMART" id="SM00710">
    <property type="entry name" value="PbH1"/>
    <property type="match status" value="5"/>
</dbReference>
<sequence length="337" mass="36270">MYSGVTWRTQSATAGGGEIHGGGEPWWSEDLKLPAHPPNGIHLVNCNGLDINNVYLRNFPRFAIRPQFSRKVRIHNVDIWNPPQSVGTNGIVIDSCRDVVISDSLITTGDKEDAIALKSGKDEFGRSVGKATEDVLVTRCEVKGGHAVSVGSETSGGIRNVKFSGILFDGRGNPNGAGSIRVKTGRGRGGVVDGVIFENIKGYNVVSAVELYMWFNCGVLDGNAECAHEMSQVETPTVRNVVVRNVEMHGVTSNVGIIEGLPESPFQAVTLENIKVDGQEKGWTCQHFHPGCTWPAGGCAIGTASKVVPSLPDSCLQPYDNQKWSGEEVGRKLLMDD</sequence>
<feature type="compositionally biased region" description="Polar residues" evidence="5">
    <location>
        <begin position="1"/>
        <end position="13"/>
    </location>
</feature>
<dbReference type="InterPro" id="IPR012334">
    <property type="entry name" value="Pectin_lyas_fold"/>
</dbReference>
<evidence type="ECO:0008006" key="8">
    <source>
        <dbReference type="Google" id="ProtNLM"/>
    </source>
</evidence>
<reference evidence="6 7" key="1">
    <citation type="journal article" date="2015" name="Genome Biol. Evol.">
        <title>Comparative Genomics of a Bacterivorous Green Alga Reveals Evolutionary Causalities and Consequences of Phago-Mixotrophic Mode of Nutrition.</title>
        <authorList>
            <person name="Burns J.A."/>
            <person name="Paasch A."/>
            <person name="Narechania A."/>
            <person name="Kim E."/>
        </authorList>
    </citation>
    <scope>NUCLEOTIDE SEQUENCE [LARGE SCALE GENOMIC DNA]</scope>
    <source>
        <strain evidence="6 7">PLY_AMNH</strain>
    </source>
</reference>
<evidence type="ECO:0000256" key="4">
    <source>
        <dbReference type="RuleBase" id="RU361169"/>
    </source>
</evidence>
<dbReference type="SUPFAM" id="SSF51126">
    <property type="entry name" value="Pectin lyase-like"/>
    <property type="match status" value="1"/>
</dbReference>
<feature type="compositionally biased region" description="Gly residues" evidence="5">
    <location>
        <begin position="14"/>
        <end position="23"/>
    </location>
</feature>